<dbReference type="Pfam" id="PF22936">
    <property type="entry name" value="Pol_BBD"/>
    <property type="match status" value="1"/>
</dbReference>
<protein>
    <recommendedName>
        <fullName evidence="1">Retrovirus-related Pol polyprotein from transposon TNT 1-94-like beta-barrel domain-containing protein</fullName>
    </recommendedName>
</protein>
<reference evidence="2" key="1">
    <citation type="submission" date="2018-05" db="EMBL/GenBank/DDBJ databases">
        <title>Draft genome of Mucuna pruriens seed.</title>
        <authorList>
            <person name="Nnadi N.E."/>
            <person name="Vos R."/>
            <person name="Hasami M.H."/>
            <person name="Devisetty U.K."/>
            <person name="Aguiy J.C."/>
        </authorList>
    </citation>
    <scope>NUCLEOTIDE SEQUENCE [LARGE SCALE GENOMIC DNA]</scope>
    <source>
        <strain evidence="2">JCA_2017</strain>
    </source>
</reference>
<dbReference type="OrthoDB" id="1932348at2759"/>
<name>A0A371H4M1_MUCPR</name>
<dbReference type="EMBL" id="QJKJ01003581">
    <property type="protein sequence ID" value="RDX97727.1"/>
    <property type="molecule type" value="Genomic_DNA"/>
</dbReference>
<evidence type="ECO:0000259" key="1">
    <source>
        <dbReference type="Pfam" id="PF22936"/>
    </source>
</evidence>
<dbReference type="AlphaFoldDB" id="A0A371H4M1"/>
<feature type="non-terminal residue" evidence="2">
    <location>
        <position position="1"/>
    </location>
</feature>
<sequence>MSHESRCLPQIIEEEYMFQDFKLKKGGWVTFRSNEKGKIVGIRKIGKHPFLSINNVLYVKGLKYNLLSISQLCDSMYDFSFNKGECIIKDCKGSIIFSSKRHNNLYKINLINLTKKIKQIRGSFESINVVSTSTPLELLHIIFLGLPELLHYVESIMDC</sequence>
<proteinExistence type="predicted"/>
<gene>
    <name evidence="2" type="ORF">CR513_19480</name>
</gene>
<evidence type="ECO:0000313" key="2">
    <source>
        <dbReference type="EMBL" id="RDX97727.1"/>
    </source>
</evidence>
<organism evidence="2 3">
    <name type="scientific">Mucuna pruriens</name>
    <name type="common">Velvet bean</name>
    <name type="synonym">Dolichos pruriens</name>
    <dbReference type="NCBI Taxonomy" id="157652"/>
    <lineage>
        <taxon>Eukaryota</taxon>
        <taxon>Viridiplantae</taxon>
        <taxon>Streptophyta</taxon>
        <taxon>Embryophyta</taxon>
        <taxon>Tracheophyta</taxon>
        <taxon>Spermatophyta</taxon>
        <taxon>Magnoliopsida</taxon>
        <taxon>eudicotyledons</taxon>
        <taxon>Gunneridae</taxon>
        <taxon>Pentapetalae</taxon>
        <taxon>rosids</taxon>
        <taxon>fabids</taxon>
        <taxon>Fabales</taxon>
        <taxon>Fabaceae</taxon>
        <taxon>Papilionoideae</taxon>
        <taxon>50 kb inversion clade</taxon>
        <taxon>NPAAA clade</taxon>
        <taxon>indigoferoid/millettioid clade</taxon>
        <taxon>Phaseoleae</taxon>
        <taxon>Mucuna</taxon>
    </lineage>
</organism>
<accession>A0A371H4M1</accession>
<dbReference type="Proteomes" id="UP000257109">
    <property type="component" value="Unassembled WGS sequence"/>
</dbReference>
<comment type="caution">
    <text evidence="2">The sequence shown here is derived from an EMBL/GenBank/DDBJ whole genome shotgun (WGS) entry which is preliminary data.</text>
</comment>
<keyword evidence="3" id="KW-1185">Reference proteome</keyword>
<evidence type="ECO:0000313" key="3">
    <source>
        <dbReference type="Proteomes" id="UP000257109"/>
    </source>
</evidence>
<feature type="domain" description="Retrovirus-related Pol polyprotein from transposon TNT 1-94-like beta-barrel" evidence="1">
    <location>
        <begin position="5"/>
        <end position="75"/>
    </location>
</feature>
<dbReference type="InterPro" id="IPR054722">
    <property type="entry name" value="PolX-like_BBD"/>
</dbReference>